<dbReference type="EMBL" id="UOFJ01000359">
    <property type="protein sequence ID" value="VAW68698.1"/>
    <property type="molecule type" value="Genomic_DNA"/>
</dbReference>
<accession>A0A3B0XKA5</accession>
<organism evidence="1">
    <name type="scientific">hydrothermal vent metagenome</name>
    <dbReference type="NCBI Taxonomy" id="652676"/>
    <lineage>
        <taxon>unclassified sequences</taxon>
        <taxon>metagenomes</taxon>
        <taxon>ecological metagenomes</taxon>
    </lineage>
</organism>
<gene>
    <name evidence="1" type="ORF">MNBD_GAMMA10-86</name>
</gene>
<reference evidence="1" key="1">
    <citation type="submission" date="2018-06" db="EMBL/GenBank/DDBJ databases">
        <authorList>
            <person name="Zhirakovskaya E."/>
        </authorList>
    </citation>
    <scope>NUCLEOTIDE SEQUENCE</scope>
</reference>
<proteinExistence type="predicted"/>
<dbReference type="AlphaFoldDB" id="A0A3B0XKA5"/>
<evidence type="ECO:0000313" key="1">
    <source>
        <dbReference type="EMBL" id="VAW68698.1"/>
    </source>
</evidence>
<protein>
    <submittedName>
        <fullName evidence="1">Uncharacterized protein</fullName>
    </submittedName>
</protein>
<sequence>ESLNSILIASKGHVPETLDEEGFYEVELNYMLPFRSYFKKLRRITGG</sequence>
<feature type="non-terminal residue" evidence="1">
    <location>
        <position position="1"/>
    </location>
</feature>
<name>A0A3B0XKA5_9ZZZZ</name>